<dbReference type="SMART" id="SM00891">
    <property type="entry name" value="ERCC4"/>
    <property type="match status" value="1"/>
</dbReference>
<dbReference type="GO" id="GO:0004518">
    <property type="term" value="F:nuclease activity"/>
    <property type="evidence" value="ECO:0007669"/>
    <property type="project" value="InterPro"/>
</dbReference>
<dbReference type="SUPFAM" id="SSF52980">
    <property type="entry name" value="Restriction endonuclease-like"/>
    <property type="match status" value="1"/>
</dbReference>
<accession>A0A6N2RQK3</accession>
<dbReference type="AlphaFoldDB" id="A0A6N2RQK3"/>
<protein>
    <recommendedName>
        <fullName evidence="1">ERCC4 domain-containing protein</fullName>
    </recommendedName>
</protein>
<dbReference type="Gene3D" id="3.40.50.10130">
    <property type="match status" value="1"/>
</dbReference>
<dbReference type="InterPro" id="IPR011335">
    <property type="entry name" value="Restrct_endonuc-II-like"/>
</dbReference>
<name>A0A6N2RQK3_ANAHA</name>
<dbReference type="Pfam" id="PF02732">
    <property type="entry name" value="ERCC4"/>
    <property type="match status" value="1"/>
</dbReference>
<gene>
    <name evidence="2" type="ORF">AHLFYP4_00566</name>
</gene>
<dbReference type="EMBL" id="CACRSX010000011">
    <property type="protein sequence ID" value="VYS83112.1"/>
    <property type="molecule type" value="Genomic_DNA"/>
</dbReference>
<dbReference type="GO" id="GO:0006259">
    <property type="term" value="P:DNA metabolic process"/>
    <property type="evidence" value="ECO:0007669"/>
    <property type="project" value="UniProtKB-ARBA"/>
</dbReference>
<evidence type="ECO:0000313" key="2">
    <source>
        <dbReference type="EMBL" id="VYS83112.1"/>
    </source>
</evidence>
<sequence>MISICKLSYDQIKKLTKEMVILIDTREKENSHITNYFDKKGIKYKKQALEFGDYSFMLPQVDGLTGNELYFHKEIIIERKNSLEELSGNLGKNRDRFEKEFLKARNSGSSIHLMVENPQGYNDIMKHNYNTDFKPVAYMASLKSFEQRYDLKVQFIDKQYSGYNIYSTFYYYVRNKLH</sequence>
<dbReference type="GO" id="GO:0003677">
    <property type="term" value="F:DNA binding"/>
    <property type="evidence" value="ECO:0007669"/>
    <property type="project" value="InterPro"/>
</dbReference>
<dbReference type="InterPro" id="IPR006166">
    <property type="entry name" value="ERCC4_domain"/>
</dbReference>
<proteinExistence type="predicted"/>
<feature type="domain" description="ERCC4" evidence="1">
    <location>
        <begin position="20"/>
        <end position="119"/>
    </location>
</feature>
<evidence type="ECO:0000259" key="1">
    <source>
        <dbReference type="SMART" id="SM00891"/>
    </source>
</evidence>
<reference evidence="2" key="1">
    <citation type="submission" date="2019-11" db="EMBL/GenBank/DDBJ databases">
        <authorList>
            <person name="Feng L."/>
        </authorList>
    </citation>
    <scope>NUCLEOTIDE SEQUENCE</scope>
    <source>
        <strain evidence="2">AhadrusLFYP4</strain>
    </source>
</reference>
<organism evidence="2">
    <name type="scientific">Anaerostipes hadrus</name>
    <dbReference type="NCBI Taxonomy" id="649756"/>
    <lineage>
        <taxon>Bacteria</taxon>
        <taxon>Bacillati</taxon>
        <taxon>Bacillota</taxon>
        <taxon>Clostridia</taxon>
        <taxon>Lachnospirales</taxon>
        <taxon>Lachnospiraceae</taxon>
        <taxon>Anaerostipes</taxon>
    </lineage>
</organism>
<dbReference type="RefSeq" id="WP_156722787.1">
    <property type="nucleotide sequence ID" value="NZ_CACRSX010000011.1"/>
</dbReference>